<sequence>MPHVKPDARSDAFSLHELERHQHRREQGIPTLTVLAGPPGSAASLWRRWLEPLHRPTCMVPASSETEVVRAWVETLARGRDLAADAADFLGAAAGLAPGELPARLAGKTAHERDVLLQELLPSAPDGDASTACRCLLQPQVIHKSGSPFDALLEACEHDPFRVLAAVHALVPPRAAPSLLLTGSGAEAVTRAARVAAKLCAANPSLVIALSADRPSIDAYLHGGRSQALAMVREGLIELATPTPEALGRKLETLGVTPSEELSAPLARLAADGVSDEVLTLFGEMVREHQRASREGEPVDRARSTEERFLYTFLDSHPATHGLFELNASPGFRLAGRDVEVDLLSRQLSIAVEIDGYFHFHSEEAYRRDRRKDLALQRHGYWVLRFLAGDVVERLEEILDTLSQVIQQRREALMREPSRQEAGPTGSGRRPSSP</sequence>
<feature type="compositionally biased region" description="Basic and acidic residues" evidence="1">
    <location>
        <begin position="410"/>
        <end position="419"/>
    </location>
</feature>
<dbReference type="Pfam" id="PF04480">
    <property type="entry name" value="DUF559"/>
    <property type="match status" value="1"/>
</dbReference>
<name>A0A7D5BG52_9BACT</name>
<evidence type="ECO:0000259" key="2">
    <source>
        <dbReference type="Pfam" id="PF04480"/>
    </source>
</evidence>
<organism evidence="3">
    <name type="scientific">Vitiosangium cumulatum</name>
    <dbReference type="NCBI Taxonomy" id="1867796"/>
    <lineage>
        <taxon>Bacteria</taxon>
        <taxon>Pseudomonadati</taxon>
        <taxon>Myxococcota</taxon>
        <taxon>Myxococcia</taxon>
        <taxon>Myxococcales</taxon>
        <taxon>Cystobacterineae</taxon>
        <taxon>Archangiaceae</taxon>
        <taxon>Vitiosangium</taxon>
    </lineage>
</organism>
<dbReference type="SUPFAM" id="SSF52980">
    <property type="entry name" value="Restriction endonuclease-like"/>
    <property type="match status" value="1"/>
</dbReference>
<dbReference type="GO" id="GO:0004519">
    <property type="term" value="F:endonuclease activity"/>
    <property type="evidence" value="ECO:0007669"/>
    <property type="project" value="UniProtKB-KW"/>
</dbReference>
<feature type="region of interest" description="Disordered" evidence="1">
    <location>
        <begin position="410"/>
        <end position="434"/>
    </location>
</feature>
<evidence type="ECO:0000256" key="1">
    <source>
        <dbReference type="SAM" id="MobiDB-lite"/>
    </source>
</evidence>
<proteinExistence type="predicted"/>
<evidence type="ECO:0000313" key="3">
    <source>
        <dbReference type="EMBL" id="QKW93797.1"/>
    </source>
</evidence>
<keyword evidence="3" id="KW-0378">Hydrolase</keyword>
<keyword evidence="3" id="KW-0540">Nuclease</keyword>
<protein>
    <submittedName>
        <fullName evidence="3">Restriction endonuclease</fullName>
    </submittedName>
</protein>
<dbReference type="Gene3D" id="3.40.960.10">
    <property type="entry name" value="VSR Endonuclease"/>
    <property type="match status" value="1"/>
</dbReference>
<dbReference type="EMBL" id="MT520816">
    <property type="protein sequence ID" value="QKW93797.1"/>
    <property type="molecule type" value="Genomic_DNA"/>
</dbReference>
<dbReference type="InterPro" id="IPR007569">
    <property type="entry name" value="DUF559"/>
</dbReference>
<reference evidence="3" key="1">
    <citation type="journal article" date="2020" name="Molecules">
        <title>2-Hydroxysorangiadenosine: Structure and Biosynthesis of a Myxobacterial Sesquiterpene-Nucleoside.</title>
        <authorList>
            <person name="Okoth D.A."/>
            <person name="Hug J.J."/>
            <person name="Garcia R."/>
            <person name="Sproer C."/>
            <person name="Overmann J."/>
            <person name="Muller R."/>
        </authorList>
    </citation>
    <scope>NUCLEOTIDE SEQUENCE</scope>
    <source>
        <strain evidence="3">MCy10943</strain>
    </source>
</reference>
<keyword evidence="3" id="KW-0255">Endonuclease</keyword>
<feature type="domain" description="DUF559" evidence="2">
    <location>
        <begin position="341"/>
        <end position="406"/>
    </location>
</feature>
<accession>A0A7D5BG52</accession>
<dbReference type="InterPro" id="IPR011335">
    <property type="entry name" value="Restrct_endonuc-II-like"/>
</dbReference>
<dbReference type="AlphaFoldDB" id="A0A7D5BG52"/>